<dbReference type="KEGG" id="bam:Bamb_5699"/>
<evidence type="ECO:0000256" key="3">
    <source>
        <dbReference type="ARBA" id="ARBA00022691"/>
    </source>
</evidence>
<dbReference type="InterPro" id="IPR058240">
    <property type="entry name" value="rSAM_sf"/>
</dbReference>
<dbReference type="RefSeq" id="WP_011660597.1">
    <property type="nucleotide sequence ID" value="NC_008392.1"/>
</dbReference>
<dbReference type="eggNOG" id="COG0602">
    <property type="taxonomic scope" value="Bacteria"/>
</dbReference>
<sequence>MDIRISRLHFPVTTLGPGQRIGIWFQGCTIRCQGCISMDTWANAGGETTVDAILAQVRTWLPESTGITISGGEPFDQSDALIALLHGLRPLPTGDILVYSGYTIESLSNTLARAEGLIDALISDPLDIDAPQTLPLRGSDNQRLHCLTALGHARFAQYEHQPRNDGKALDVMFDEDGSVWFAGIPGRDDFQRLRDLLTDQGHHVRISADKARNR</sequence>
<reference evidence="7" key="1">
    <citation type="submission" date="2006-08" db="EMBL/GenBank/DDBJ databases">
        <title>Complete sequence of Chromosome 3 of Burkholderia cepacia AMMD.</title>
        <authorList>
            <consortium name="US DOE Joint Genome Institute"/>
            <person name="Copeland A."/>
            <person name="Lucas S."/>
            <person name="Lapidus A."/>
            <person name="Barry K."/>
            <person name="Detter J.C."/>
            <person name="Glavina del Rio T."/>
            <person name="Hammon N."/>
            <person name="Israni S."/>
            <person name="Pitluck S."/>
            <person name="Bruce D."/>
            <person name="Chain P."/>
            <person name="Malfatti S."/>
            <person name="Shin M."/>
            <person name="Vergez L."/>
            <person name="Schmutz J."/>
            <person name="Larimer F."/>
            <person name="Land M."/>
            <person name="Hauser L."/>
            <person name="Kyrpides N."/>
            <person name="Kim E."/>
            <person name="Parke J."/>
            <person name="Coenye T."/>
            <person name="Konstantinidis K."/>
            <person name="Ramette A."/>
            <person name="Tiedje J."/>
            <person name="Richardson P."/>
        </authorList>
    </citation>
    <scope>NUCLEOTIDE SEQUENCE</scope>
    <source>
        <strain evidence="7">AMMD</strain>
    </source>
</reference>
<protein>
    <submittedName>
        <fullName evidence="7">Organic radical activating enzyme family protein</fullName>
    </submittedName>
</protein>
<keyword evidence="5" id="KW-0408">Iron</keyword>
<gene>
    <name evidence="7" type="ordered locus">Bamb_5699</name>
</gene>
<evidence type="ECO:0000313" key="8">
    <source>
        <dbReference type="Proteomes" id="UP000000662"/>
    </source>
</evidence>
<dbReference type="EMBL" id="CP000442">
    <property type="protein sequence ID" value="ABI91246.1"/>
    <property type="molecule type" value="Genomic_DNA"/>
</dbReference>
<keyword evidence="4" id="KW-0479">Metal-binding</keyword>
<evidence type="ECO:0000256" key="6">
    <source>
        <dbReference type="ARBA" id="ARBA00023014"/>
    </source>
</evidence>
<name>Q0B3M7_BURCM</name>
<keyword evidence="8" id="KW-1185">Reference proteome</keyword>
<dbReference type="GO" id="GO:0051539">
    <property type="term" value="F:4 iron, 4 sulfur cluster binding"/>
    <property type="evidence" value="ECO:0007669"/>
    <property type="project" value="UniProtKB-KW"/>
</dbReference>
<dbReference type="InterPro" id="IPR034457">
    <property type="entry name" value="Organic_radical-activating"/>
</dbReference>
<evidence type="ECO:0000256" key="2">
    <source>
        <dbReference type="ARBA" id="ARBA00022485"/>
    </source>
</evidence>
<evidence type="ECO:0000256" key="4">
    <source>
        <dbReference type="ARBA" id="ARBA00022723"/>
    </source>
</evidence>
<dbReference type="InterPro" id="IPR007197">
    <property type="entry name" value="rSAM"/>
</dbReference>
<evidence type="ECO:0000313" key="7">
    <source>
        <dbReference type="EMBL" id="ABI91246.1"/>
    </source>
</evidence>
<dbReference type="GO" id="GO:0004748">
    <property type="term" value="F:ribonucleoside-diphosphate reductase activity, thioredoxin disulfide as acceptor"/>
    <property type="evidence" value="ECO:0007669"/>
    <property type="project" value="TreeGrafter"/>
</dbReference>
<accession>Q0B3M7</accession>
<organism evidence="7 8">
    <name type="scientific">Burkholderia ambifaria (strain ATCC BAA-244 / DSM 16087 / CCUG 44356 / LMG 19182 / AMMD)</name>
    <name type="common">Burkholderia cepacia (strain AMMD)</name>
    <dbReference type="NCBI Taxonomy" id="339670"/>
    <lineage>
        <taxon>Bacteria</taxon>
        <taxon>Pseudomonadati</taxon>
        <taxon>Pseudomonadota</taxon>
        <taxon>Betaproteobacteria</taxon>
        <taxon>Burkholderiales</taxon>
        <taxon>Burkholderiaceae</taxon>
        <taxon>Burkholderia</taxon>
        <taxon>Burkholderia cepacia complex</taxon>
    </lineage>
</organism>
<dbReference type="InterPro" id="IPR013785">
    <property type="entry name" value="Aldolase_TIM"/>
</dbReference>
<dbReference type="PANTHER" id="PTHR30352:SF2">
    <property type="entry name" value="ANAEROBIC RIBONUCLEOSIDE-TRIPHOSPHATE REDUCTASE-ACTIVATING PROTEIN"/>
    <property type="match status" value="1"/>
</dbReference>
<keyword evidence="6" id="KW-0411">Iron-sulfur</keyword>
<evidence type="ECO:0000256" key="1">
    <source>
        <dbReference type="ARBA" id="ARBA00001966"/>
    </source>
</evidence>
<dbReference type="PANTHER" id="PTHR30352">
    <property type="entry name" value="PYRUVATE FORMATE-LYASE-ACTIVATING ENZYME"/>
    <property type="match status" value="1"/>
</dbReference>
<dbReference type="GO" id="GO:0046872">
    <property type="term" value="F:metal ion binding"/>
    <property type="evidence" value="ECO:0007669"/>
    <property type="project" value="UniProtKB-KW"/>
</dbReference>
<proteinExistence type="predicted"/>
<dbReference type="Gene3D" id="3.20.20.70">
    <property type="entry name" value="Aldolase class I"/>
    <property type="match status" value="1"/>
</dbReference>
<keyword evidence="3" id="KW-0949">S-adenosyl-L-methionine</keyword>
<comment type="cofactor">
    <cofactor evidence="1">
        <name>[4Fe-4S] cluster</name>
        <dbReference type="ChEBI" id="CHEBI:49883"/>
    </cofactor>
</comment>
<dbReference type="AlphaFoldDB" id="Q0B3M7"/>
<dbReference type="Proteomes" id="UP000000662">
    <property type="component" value="Chromosome 3"/>
</dbReference>
<dbReference type="SUPFAM" id="SSF102114">
    <property type="entry name" value="Radical SAM enzymes"/>
    <property type="match status" value="1"/>
</dbReference>
<dbReference type="Pfam" id="PF13353">
    <property type="entry name" value="Fer4_12"/>
    <property type="match status" value="1"/>
</dbReference>
<dbReference type="GeneID" id="93089023"/>
<dbReference type="PATRIC" id="fig|339670.21.peg.6636"/>
<keyword evidence="2" id="KW-0004">4Fe-4S</keyword>
<dbReference type="SFLD" id="SFLDS00029">
    <property type="entry name" value="Radical_SAM"/>
    <property type="match status" value="1"/>
</dbReference>
<evidence type="ECO:0000256" key="5">
    <source>
        <dbReference type="ARBA" id="ARBA00023004"/>
    </source>
</evidence>